<dbReference type="Proteomes" id="UP001267638">
    <property type="component" value="Unassembled WGS sequence"/>
</dbReference>
<dbReference type="RefSeq" id="WP_310225743.1">
    <property type="nucleotide sequence ID" value="NZ_JAVDWV010000012.1"/>
</dbReference>
<evidence type="ECO:0000256" key="1">
    <source>
        <dbReference type="SAM" id="Phobius"/>
    </source>
</evidence>
<name>A0ABU1X306_SPHXE</name>
<comment type="caution">
    <text evidence="2">The sequence shown here is derived from an EMBL/GenBank/DDBJ whole genome shotgun (WGS) entry which is preliminary data.</text>
</comment>
<keyword evidence="1" id="KW-0472">Membrane</keyword>
<gene>
    <name evidence="2" type="ORF">J2W40_002794</name>
</gene>
<protein>
    <submittedName>
        <fullName evidence="2">Uncharacterized protein</fullName>
    </submittedName>
</protein>
<evidence type="ECO:0000313" key="3">
    <source>
        <dbReference type="Proteomes" id="UP001267638"/>
    </source>
</evidence>
<organism evidence="2 3">
    <name type="scientific">Sphingobium xenophagum</name>
    <dbReference type="NCBI Taxonomy" id="121428"/>
    <lineage>
        <taxon>Bacteria</taxon>
        <taxon>Pseudomonadati</taxon>
        <taxon>Pseudomonadota</taxon>
        <taxon>Alphaproteobacteria</taxon>
        <taxon>Sphingomonadales</taxon>
        <taxon>Sphingomonadaceae</taxon>
        <taxon>Sphingobium</taxon>
    </lineage>
</organism>
<keyword evidence="3" id="KW-1185">Reference proteome</keyword>
<keyword evidence="1" id="KW-0812">Transmembrane</keyword>
<dbReference type="EMBL" id="JAVDWV010000012">
    <property type="protein sequence ID" value="MDR7155958.1"/>
    <property type="molecule type" value="Genomic_DNA"/>
</dbReference>
<keyword evidence="1" id="KW-1133">Transmembrane helix</keyword>
<feature type="transmembrane region" description="Helical" evidence="1">
    <location>
        <begin position="47"/>
        <end position="66"/>
    </location>
</feature>
<sequence length="116" mass="12703">MPAFVGGIGGPLLFNVVLQPVFGVGGWLLQNLADVFGAGNGSPFRVLVFFLGGLGWPMMLTFFLVWGMARLGDRNPKWIGRATALLLAIDLFPTLPNEAAWKLSWMDVSWIALFSY</sequence>
<evidence type="ECO:0000313" key="2">
    <source>
        <dbReference type="EMBL" id="MDR7155958.1"/>
    </source>
</evidence>
<proteinExistence type="predicted"/>
<reference evidence="2 3" key="1">
    <citation type="submission" date="2023-07" db="EMBL/GenBank/DDBJ databases">
        <title>Sorghum-associated microbial communities from plants grown in Nebraska, USA.</title>
        <authorList>
            <person name="Schachtman D."/>
        </authorList>
    </citation>
    <scope>NUCLEOTIDE SEQUENCE [LARGE SCALE GENOMIC DNA]</scope>
    <source>
        <strain evidence="2 3">4256</strain>
    </source>
</reference>
<accession>A0ABU1X306</accession>